<dbReference type="SUPFAM" id="SSF48403">
    <property type="entry name" value="Ankyrin repeat"/>
    <property type="match status" value="1"/>
</dbReference>
<dbReference type="GO" id="GO:0019903">
    <property type="term" value="F:protein phosphatase binding"/>
    <property type="evidence" value="ECO:0007669"/>
    <property type="project" value="TreeGrafter"/>
</dbReference>
<dbReference type="GO" id="GO:0005654">
    <property type="term" value="C:nucleoplasm"/>
    <property type="evidence" value="ECO:0007669"/>
    <property type="project" value="TreeGrafter"/>
</dbReference>
<dbReference type="PANTHER" id="PTHR47335">
    <property type="entry name" value="UNCONVENTIONAL MYOSIN-XVI"/>
    <property type="match status" value="1"/>
</dbReference>
<dbReference type="InterPro" id="IPR052838">
    <property type="entry name" value="Myosin-XVI"/>
</dbReference>
<evidence type="ECO:0000256" key="3">
    <source>
        <dbReference type="PROSITE-ProRule" id="PRU00023"/>
    </source>
</evidence>
<evidence type="ECO:0000256" key="1">
    <source>
        <dbReference type="ARBA" id="ARBA00022737"/>
    </source>
</evidence>
<dbReference type="GO" id="GO:0016459">
    <property type="term" value="C:myosin complex"/>
    <property type="evidence" value="ECO:0007669"/>
    <property type="project" value="TreeGrafter"/>
</dbReference>
<reference evidence="4 5" key="1">
    <citation type="journal article" date="2018" name="Nat. Ecol. Evol.">
        <title>Shark genomes provide insights into elasmobranch evolution and the origin of vertebrates.</title>
        <authorList>
            <person name="Hara Y"/>
            <person name="Yamaguchi K"/>
            <person name="Onimaru K"/>
            <person name="Kadota M"/>
            <person name="Koyanagi M"/>
            <person name="Keeley SD"/>
            <person name="Tatsumi K"/>
            <person name="Tanaka K"/>
            <person name="Motone F"/>
            <person name="Kageyama Y"/>
            <person name="Nozu R"/>
            <person name="Adachi N"/>
            <person name="Nishimura O"/>
            <person name="Nakagawa R"/>
            <person name="Tanegashima C"/>
            <person name="Kiyatake I"/>
            <person name="Matsumoto R"/>
            <person name="Murakumo K"/>
            <person name="Nishida K"/>
            <person name="Terakita A"/>
            <person name="Kuratani S"/>
            <person name="Sato K"/>
            <person name="Hyodo S Kuraku.S."/>
        </authorList>
    </citation>
    <scope>NUCLEOTIDE SEQUENCE [LARGE SCALE GENOMIC DNA]</scope>
</reference>
<dbReference type="InterPro" id="IPR002110">
    <property type="entry name" value="Ankyrin_rpt"/>
</dbReference>
<dbReference type="GO" id="GO:0048812">
    <property type="term" value="P:neuron projection morphogenesis"/>
    <property type="evidence" value="ECO:0007669"/>
    <property type="project" value="TreeGrafter"/>
</dbReference>
<dbReference type="OrthoDB" id="8908739at2759"/>
<protein>
    <submittedName>
        <fullName evidence="4">Uncharacterized protein</fullName>
    </submittedName>
</protein>
<dbReference type="GO" id="GO:0051015">
    <property type="term" value="F:actin filament binding"/>
    <property type="evidence" value="ECO:0007669"/>
    <property type="project" value="TreeGrafter"/>
</dbReference>
<gene>
    <name evidence="4" type="ORF">scyTo_0006799</name>
</gene>
<comment type="caution">
    <text evidence="4">The sequence shown here is derived from an EMBL/GenBank/DDBJ whole genome shotgun (WGS) entry which is preliminary data.</text>
</comment>
<dbReference type="PROSITE" id="PS50297">
    <property type="entry name" value="ANK_REP_REGION"/>
    <property type="match status" value="2"/>
</dbReference>
<evidence type="ECO:0000313" key="4">
    <source>
        <dbReference type="EMBL" id="GCB60048.1"/>
    </source>
</evidence>
<dbReference type="GO" id="GO:0048471">
    <property type="term" value="C:perinuclear region of cytoplasm"/>
    <property type="evidence" value="ECO:0007669"/>
    <property type="project" value="TreeGrafter"/>
</dbReference>
<evidence type="ECO:0000256" key="2">
    <source>
        <dbReference type="ARBA" id="ARBA00023043"/>
    </source>
</evidence>
<name>A0A401NGJ6_SCYTO</name>
<keyword evidence="1" id="KW-0677">Repeat</keyword>
<dbReference type="PROSITE" id="PS50088">
    <property type="entry name" value="ANK_REPEAT"/>
    <property type="match status" value="2"/>
</dbReference>
<keyword evidence="5" id="KW-1185">Reference proteome</keyword>
<dbReference type="PANTHER" id="PTHR47335:SF1">
    <property type="entry name" value="UNCONVENTIONAL MYOSIN-XVI"/>
    <property type="match status" value="1"/>
</dbReference>
<dbReference type="EMBL" id="BFAA01002358">
    <property type="protein sequence ID" value="GCB60048.1"/>
    <property type="molecule type" value="Genomic_DNA"/>
</dbReference>
<dbReference type="OMA" id="WVELKRS"/>
<evidence type="ECO:0000313" key="5">
    <source>
        <dbReference type="Proteomes" id="UP000288216"/>
    </source>
</evidence>
<dbReference type="AlphaFoldDB" id="A0A401NGJ6"/>
<sequence>MKLQRPSKMLADVRNLLAAGGNVNQMNDEGVTLLHMACASGYKDVSALLLQNRADTNVSDNCYWTPLHLAAKYGQIAIVKLLLKHHANPNLLNCNDEKPSDVAPSECLEDILLKAEEDWKETWRQTGTFCPDPEMQEETYEEIIHDAPVPVKNL</sequence>
<feature type="repeat" description="ANK" evidence="3">
    <location>
        <begin position="65"/>
        <end position="94"/>
    </location>
</feature>
<dbReference type="GO" id="GO:0043491">
    <property type="term" value="P:phosphatidylinositol 3-kinase/protein kinase B signal transduction"/>
    <property type="evidence" value="ECO:0007669"/>
    <property type="project" value="TreeGrafter"/>
</dbReference>
<dbReference type="SMART" id="SM00248">
    <property type="entry name" value="ANK"/>
    <property type="match status" value="2"/>
</dbReference>
<dbReference type="PRINTS" id="PR01415">
    <property type="entry name" value="ANKYRIN"/>
</dbReference>
<organism evidence="4 5">
    <name type="scientific">Scyliorhinus torazame</name>
    <name type="common">Cloudy catshark</name>
    <name type="synonym">Catulus torazame</name>
    <dbReference type="NCBI Taxonomy" id="75743"/>
    <lineage>
        <taxon>Eukaryota</taxon>
        <taxon>Metazoa</taxon>
        <taxon>Chordata</taxon>
        <taxon>Craniata</taxon>
        <taxon>Vertebrata</taxon>
        <taxon>Chondrichthyes</taxon>
        <taxon>Elasmobranchii</taxon>
        <taxon>Galeomorphii</taxon>
        <taxon>Galeoidea</taxon>
        <taxon>Carcharhiniformes</taxon>
        <taxon>Scyliorhinidae</taxon>
        <taxon>Scyliorhinus</taxon>
    </lineage>
</organism>
<dbReference type="STRING" id="75743.A0A401NGJ6"/>
<accession>A0A401NGJ6</accession>
<dbReference type="Pfam" id="PF12796">
    <property type="entry name" value="Ank_2"/>
    <property type="match status" value="1"/>
</dbReference>
<dbReference type="InterPro" id="IPR036770">
    <property type="entry name" value="Ankyrin_rpt-contain_sf"/>
</dbReference>
<dbReference type="FunFam" id="1.25.40.20:FF:000168">
    <property type="entry name" value="Myosin XVI"/>
    <property type="match status" value="1"/>
</dbReference>
<feature type="repeat" description="ANK" evidence="3">
    <location>
        <begin position="29"/>
        <end position="61"/>
    </location>
</feature>
<dbReference type="Proteomes" id="UP000288216">
    <property type="component" value="Unassembled WGS sequence"/>
</dbReference>
<proteinExistence type="predicted"/>
<dbReference type="Gene3D" id="1.25.40.20">
    <property type="entry name" value="Ankyrin repeat-containing domain"/>
    <property type="match status" value="2"/>
</dbReference>
<dbReference type="GO" id="GO:2000134">
    <property type="term" value="P:negative regulation of G1/S transition of mitotic cell cycle"/>
    <property type="evidence" value="ECO:0007669"/>
    <property type="project" value="TreeGrafter"/>
</dbReference>
<keyword evidence="2 3" id="KW-0040">ANK repeat</keyword>